<keyword evidence="3" id="KW-0809">Transit peptide</keyword>
<dbReference type="CDD" id="cd20270">
    <property type="entry name" value="Complex1_LYR_SDHAF3_LYRM10"/>
    <property type="match status" value="1"/>
</dbReference>
<organism evidence="9">
    <name type="scientific">Thelazia callipaeda</name>
    <name type="common">Oriental eyeworm</name>
    <name type="synonym">Parasitic nematode</name>
    <dbReference type="NCBI Taxonomy" id="103827"/>
    <lineage>
        <taxon>Eukaryota</taxon>
        <taxon>Metazoa</taxon>
        <taxon>Ecdysozoa</taxon>
        <taxon>Nematoda</taxon>
        <taxon>Chromadorea</taxon>
        <taxon>Rhabditida</taxon>
        <taxon>Spirurina</taxon>
        <taxon>Spiruromorpha</taxon>
        <taxon>Thelazioidea</taxon>
        <taxon>Thelaziidae</taxon>
        <taxon>Thelazia</taxon>
    </lineage>
</organism>
<dbReference type="WBParaSite" id="TCLT_0000919801-mRNA-1">
    <property type="protein sequence ID" value="TCLT_0000919801-mRNA-1"/>
    <property type="gene ID" value="TCLT_0000919801"/>
</dbReference>
<evidence type="ECO:0000313" key="9">
    <source>
        <dbReference type="WBParaSite" id="TCLT_0000919801-mRNA-1"/>
    </source>
</evidence>
<gene>
    <name evidence="7" type="ORF">TCLT_LOCUS9187</name>
</gene>
<dbReference type="STRING" id="103827.A0A0N5D7Y0"/>
<accession>A0A0N5D7Y0</accession>
<evidence type="ECO:0000256" key="6">
    <source>
        <dbReference type="RuleBase" id="RU368039"/>
    </source>
</evidence>
<evidence type="ECO:0000256" key="3">
    <source>
        <dbReference type="ARBA" id="ARBA00022946"/>
    </source>
</evidence>
<evidence type="ECO:0000256" key="4">
    <source>
        <dbReference type="ARBA" id="ARBA00023128"/>
    </source>
</evidence>
<dbReference type="PANTHER" id="PTHR13137:SF6">
    <property type="entry name" value="SUCCINATE DEHYDROGENASE ASSEMBLY FACTOR 3, MITOCHONDRIAL"/>
    <property type="match status" value="1"/>
</dbReference>
<dbReference type="AlphaFoldDB" id="A0A0N5D7Y0"/>
<evidence type="ECO:0000256" key="5">
    <source>
        <dbReference type="ARBA" id="ARBA00023186"/>
    </source>
</evidence>
<name>A0A0N5D7Y0_THECL</name>
<dbReference type="GO" id="GO:0005759">
    <property type="term" value="C:mitochondrial matrix"/>
    <property type="evidence" value="ECO:0007669"/>
    <property type="project" value="UniProtKB-SubCell"/>
</dbReference>
<proteinExistence type="inferred from homology"/>
<keyword evidence="8" id="KW-1185">Reference proteome</keyword>
<dbReference type="InterPro" id="IPR008381">
    <property type="entry name" value="SDHAF3/Sdh7"/>
</dbReference>
<dbReference type="PANTHER" id="PTHR13137">
    <property type="entry name" value="DC11 ACN9 HOMOLOG"/>
    <property type="match status" value="1"/>
</dbReference>
<keyword evidence="4 6" id="KW-0496">Mitochondrion</keyword>
<dbReference type="Pfam" id="PF13233">
    <property type="entry name" value="Complex1_LYR_2"/>
    <property type="match status" value="1"/>
</dbReference>
<reference evidence="7 8" key="2">
    <citation type="submission" date="2018-11" db="EMBL/GenBank/DDBJ databases">
        <authorList>
            <consortium name="Pathogen Informatics"/>
        </authorList>
    </citation>
    <scope>NUCLEOTIDE SEQUENCE [LARGE SCALE GENOMIC DNA]</scope>
</reference>
<keyword evidence="5 6" id="KW-0143">Chaperone</keyword>
<evidence type="ECO:0000313" key="8">
    <source>
        <dbReference type="Proteomes" id="UP000276776"/>
    </source>
</evidence>
<dbReference type="OrthoDB" id="278329at2759"/>
<evidence type="ECO:0000256" key="1">
    <source>
        <dbReference type="ARBA" id="ARBA00004305"/>
    </source>
</evidence>
<dbReference type="OMA" id="YLTMITH"/>
<protein>
    <recommendedName>
        <fullName evidence="6">Succinate dehydrogenase assembly factor 3</fullName>
        <shortName evidence="6">SDH assembly factor 3</shortName>
        <shortName evidence="6">SDHAF3</shortName>
    </recommendedName>
</protein>
<comment type="subunit">
    <text evidence="6">Interacts with the iron-sulfur protein subunit within the SDH catalytic dimer.</text>
</comment>
<dbReference type="GO" id="GO:0005758">
    <property type="term" value="C:mitochondrial intermembrane space"/>
    <property type="evidence" value="ECO:0007669"/>
    <property type="project" value="TreeGrafter"/>
</dbReference>
<reference evidence="9" key="1">
    <citation type="submission" date="2017-02" db="UniProtKB">
        <authorList>
            <consortium name="WormBaseParasite"/>
        </authorList>
    </citation>
    <scope>IDENTIFICATION</scope>
</reference>
<comment type="similarity">
    <text evidence="2 6">Belongs to the complex I LYR family. SDHAF3 subfamily.</text>
</comment>
<comment type="subcellular location">
    <subcellularLocation>
        <location evidence="1 6">Mitochondrion matrix</location>
    </subcellularLocation>
</comment>
<evidence type="ECO:0000256" key="2">
    <source>
        <dbReference type="ARBA" id="ARBA00006020"/>
    </source>
</evidence>
<sequence>MAETSKKLAKVEHFQLILYKRILRKEYFGTFRLHYGLPSEMRAIGDQYVKDEFRRHKNISQDQALIFLKGWTVLYFTQDYCTTLSKQLSCKNISSGTIGAKLDPTLLDCLQHDQLLQLYRLKVETQKFNKNS</sequence>
<dbReference type="GO" id="GO:0006105">
    <property type="term" value="P:succinate metabolic process"/>
    <property type="evidence" value="ECO:0007669"/>
    <property type="project" value="TreeGrafter"/>
</dbReference>
<comment type="function">
    <text evidence="6">Plays an essential role in the assembly of succinate dehydrogenase (SDH), an enzyme complex (also referred to as respiratory complex II) that is a component of both the tricarboxylic acid (TCA) cycle and the mitochondrial electron transport chain, and which couples the oxidation of succinate to fumarate with the reduction of ubiquinone (coenzyme Q) to ubiquinol. Promotes maturation of the iron-sulfur protein subunit of the SDH catalytic dimer, protecting it from the deleterious effects of oxidants. May act together with SDHAF1.</text>
</comment>
<dbReference type="GO" id="GO:0034553">
    <property type="term" value="P:mitochondrial respiratory chain complex II assembly"/>
    <property type="evidence" value="ECO:0007669"/>
    <property type="project" value="UniProtKB-UniRule"/>
</dbReference>
<dbReference type="EMBL" id="UYYF01004748">
    <property type="protein sequence ID" value="VDN06803.1"/>
    <property type="molecule type" value="Genomic_DNA"/>
</dbReference>
<dbReference type="Proteomes" id="UP000276776">
    <property type="component" value="Unassembled WGS sequence"/>
</dbReference>
<evidence type="ECO:0000313" key="7">
    <source>
        <dbReference type="EMBL" id="VDN06803.1"/>
    </source>
</evidence>